<comment type="similarity">
    <text evidence="1">Belongs to the bacterial solute-binding protein 5 family.</text>
</comment>
<dbReference type="InterPro" id="IPR000914">
    <property type="entry name" value="SBP_5_dom"/>
</dbReference>
<dbReference type="EMBL" id="CP046315">
    <property type="protein sequence ID" value="QGS11276.1"/>
    <property type="molecule type" value="Genomic_DNA"/>
</dbReference>
<dbReference type="Pfam" id="PF00496">
    <property type="entry name" value="SBP_bac_5"/>
    <property type="match status" value="1"/>
</dbReference>
<evidence type="ECO:0000313" key="7">
    <source>
        <dbReference type="Proteomes" id="UP000424490"/>
    </source>
</evidence>
<dbReference type="AlphaFoldDB" id="A0A857A9V2"/>
<proteinExistence type="inferred from homology"/>
<dbReference type="GO" id="GO:1904680">
    <property type="term" value="F:peptide transmembrane transporter activity"/>
    <property type="evidence" value="ECO:0007669"/>
    <property type="project" value="TreeGrafter"/>
</dbReference>
<keyword evidence="3 4" id="KW-0732">Signal</keyword>
<dbReference type="PANTHER" id="PTHR30290:SF9">
    <property type="entry name" value="OLIGOPEPTIDE-BINDING PROTEIN APPA"/>
    <property type="match status" value="1"/>
</dbReference>
<dbReference type="GO" id="GO:0015833">
    <property type="term" value="P:peptide transport"/>
    <property type="evidence" value="ECO:0007669"/>
    <property type="project" value="TreeGrafter"/>
</dbReference>
<protein>
    <submittedName>
        <fullName evidence="6">ABC transporter substrate-binding protein</fullName>
    </submittedName>
</protein>
<feature type="signal peptide" evidence="4">
    <location>
        <begin position="1"/>
        <end position="28"/>
    </location>
</feature>
<keyword evidence="2" id="KW-0813">Transport</keyword>
<dbReference type="SUPFAM" id="SSF53850">
    <property type="entry name" value="Periplasmic binding protein-like II"/>
    <property type="match status" value="1"/>
</dbReference>
<dbReference type="Gene3D" id="3.10.105.10">
    <property type="entry name" value="Dipeptide-binding Protein, Domain 3"/>
    <property type="match status" value="1"/>
</dbReference>
<evidence type="ECO:0000259" key="5">
    <source>
        <dbReference type="Pfam" id="PF00496"/>
    </source>
</evidence>
<evidence type="ECO:0000256" key="1">
    <source>
        <dbReference type="ARBA" id="ARBA00005695"/>
    </source>
</evidence>
<dbReference type="RefSeq" id="WP_003795025.1">
    <property type="nucleotide sequence ID" value="NZ_CP046315.1"/>
</dbReference>
<evidence type="ECO:0000256" key="4">
    <source>
        <dbReference type="SAM" id="SignalP"/>
    </source>
</evidence>
<feature type="domain" description="Solute-binding protein family 5" evidence="5">
    <location>
        <begin position="85"/>
        <end position="449"/>
    </location>
</feature>
<dbReference type="CDD" id="cd00995">
    <property type="entry name" value="PBP2_NikA_DppA_OppA_like"/>
    <property type="match status" value="1"/>
</dbReference>
<dbReference type="PROSITE" id="PS51257">
    <property type="entry name" value="PROKAR_LIPOPROTEIN"/>
    <property type="match status" value="1"/>
</dbReference>
<evidence type="ECO:0000256" key="2">
    <source>
        <dbReference type="ARBA" id="ARBA00022448"/>
    </source>
</evidence>
<reference evidence="6 7" key="1">
    <citation type="submission" date="2019-11" db="EMBL/GenBank/DDBJ databases">
        <title>FDA dAtabase for Regulatory Grade micrObial Sequences (FDA-ARGOS): Supporting development and validation of Infectious Disease Dx tests.</title>
        <authorList>
            <person name="Stonesifer R."/>
            <person name="Tallon L."/>
            <person name="Sadzewicz L."/>
            <person name="Vavikolanu K."/>
            <person name="Mehta A."/>
            <person name="Aluvathingal J."/>
            <person name="Nadendla S."/>
            <person name="Myers T."/>
            <person name="Yan Y."/>
            <person name="Sichtig H."/>
        </authorList>
    </citation>
    <scope>NUCLEOTIDE SEQUENCE [LARGE SCALE GENOMIC DNA]</scope>
    <source>
        <strain evidence="6 7">FDAARGOS_732</strain>
    </source>
</reference>
<name>A0A857A9V2_9ACTO</name>
<accession>A0A857A9V2</accession>
<evidence type="ECO:0000313" key="6">
    <source>
        <dbReference type="EMBL" id="QGS11276.1"/>
    </source>
</evidence>
<gene>
    <name evidence="6" type="ORF">FOC40_07585</name>
</gene>
<organism evidence="6 7">
    <name type="scientific">Schaalia odontolytica</name>
    <dbReference type="NCBI Taxonomy" id="1660"/>
    <lineage>
        <taxon>Bacteria</taxon>
        <taxon>Bacillati</taxon>
        <taxon>Actinomycetota</taxon>
        <taxon>Actinomycetes</taxon>
        <taxon>Actinomycetales</taxon>
        <taxon>Actinomycetaceae</taxon>
        <taxon>Schaalia</taxon>
    </lineage>
</organism>
<dbReference type="Proteomes" id="UP000424490">
    <property type="component" value="Chromosome"/>
</dbReference>
<feature type="chain" id="PRO_5038339556" evidence="4">
    <location>
        <begin position="29"/>
        <end position="529"/>
    </location>
</feature>
<evidence type="ECO:0000256" key="3">
    <source>
        <dbReference type="ARBA" id="ARBA00022729"/>
    </source>
</evidence>
<dbReference type="InterPro" id="IPR030678">
    <property type="entry name" value="Peptide/Ni-bd"/>
</dbReference>
<dbReference type="Gene3D" id="3.40.190.10">
    <property type="entry name" value="Periplasmic binding protein-like II"/>
    <property type="match status" value="1"/>
</dbReference>
<sequence>MHIARIPRTAATLASVAAMMCATLAACAPSGSGAAQSASREGTIAVGLPGSLSTLDTAHETGIINYYVAQVVSEGLLAVGKDGQLIPAIASAHHTDDAQTWVFDIRPDALFQDGNPVTIDDVLFSIDIAKDPDKSPSSAVYWPAGVQAEQSGDNQITITLPAPAVNFGWTVTANGGLWITEKSFYEAAASYGSSADLIMGTGPYKAVSFQPDSKAVFEKSGTWWGGDTPAQTIEFDFFSDENARFLAQKNGTIDIATQLPIDQVLQFQGIGSVSVLTESDRSYVGLTFDQNVEPFDDIHVRKAIAHAVDRSTIVSSILKGQATVATGIEPPDQLGSEIGEQAAAGAQAGLPIDSFDLDAARAELAQSKVPGGFDAELTYPSSIPDLGSAALAIADNLKQIGINLTVTSKPIEEWISEVGSGAYGLSYMSYTSTTGDPGEVAGWLLGPDNPARYENEQVQGLIASQATQTDPSKRVTDIVEAERIAQDNTIYSPLWWGKTSTAFSSRVTPTEYTPFFFMTPWASSLELAK</sequence>
<dbReference type="GO" id="GO:0043190">
    <property type="term" value="C:ATP-binding cassette (ABC) transporter complex"/>
    <property type="evidence" value="ECO:0007669"/>
    <property type="project" value="InterPro"/>
</dbReference>
<dbReference type="PANTHER" id="PTHR30290">
    <property type="entry name" value="PERIPLASMIC BINDING COMPONENT OF ABC TRANSPORTER"/>
    <property type="match status" value="1"/>
</dbReference>
<dbReference type="PIRSF" id="PIRSF002741">
    <property type="entry name" value="MppA"/>
    <property type="match status" value="1"/>
</dbReference>
<dbReference type="InterPro" id="IPR039424">
    <property type="entry name" value="SBP_5"/>
</dbReference>
<dbReference type="GO" id="GO:0042597">
    <property type="term" value="C:periplasmic space"/>
    <property type="evidence" value="ECO:0007669"/>
    <property type="project" value="UniProtKB-ARBA"/>
</dbReference>